<feature type="compositionally biased region" description="Basic and acidic residues" evidence="1">
    <location>
        <begin position="8"/>
        <end position="18"/>
    </location>
</feature>
<gene>
    <name evidence="2" type="ORF">B7463_g12579</name>
</gene>
<evidence type="ECO:0000256" key="1">
    <source>
        <dbReference type="SAM" id="MobiDB-lite"/>
    </source>
</evidence>
<protein>
    <submittedName>
        <fullName evidence="2">Uncharacterized protein</fullName>
    </submittedName>
</protein>
<dbReference type="EMBL" id="NCSJ02000624">
    <property type="protein sequence ID" value="RFU23760.1"/>
    <property type="molecule type" value="Genomic_DNA"/>
</dbReference>
<feature type="region of interest" description="Disordered" evidence="1">
    <location>
        <begin position="1"/>
        <end position="70"/>
    </location>
</feature>
<proteinExistence type="predicted"/>
<organism evidence="2 3">
    <name type="scientific">Scytalidium lignicola</name>
    <name type="common">Hyphomycete</name>
    <dbReference type="NCBI Taxonomy" id="5539"/>
    <lineage>
        <taxon>Eukaryota</taxon>
        <taxon>Fungi</taxon>
        <taxon>Dikarya</taxon>
        <taxon>Ascomycota</taxon>
        <taxon>Pezizomycotina</taxon>
        <taxon>Leotiomycetes</taxon>
        <taxon>Leotiomycetes incertae sedis</taxon>
        <taxon>Scytalidium</taxon>
    </lineage>
</organism>
<evidence type="ECO:0000313" key="3">
    <source>
        <dbReference type="Proteomes" id="UP000258309"/>
    </source>
</evidence>
<sequence length="70" mass="7149">MGGGSGAEKADTLAKEATGESAGIHVTKPTTPLEARTVVRPVARPTRAEPTTPTPQATSQAGVRLIWATP</sequence>
<dbReference type="Proteomes" id="UP000258309">
    <property type="component" value="Unassembled WGS sequence"/>
</dbReference>
<feature type="compositionally biased region" description="Low complexity" evidence="1">
    <location>
        <begin position="34"/>
        <end position="55"/>
    </location>
</feature>
<comment type="caution">
    <text evidence="2">The sequence shown here is derived from an EMBL/GenBank/DDBJ whole genome shotgun (WGS) entry which is preliminary data.</text>
</comment>
<evidence type="ECO:0000313" key="2">
    <source>
        <dbReference type="EMBL" id="RFU23760.1"/>
    </source>
</evidence>
<dbReference type="AlphaFoldDB" id="A0A3E2GRQ0"/>
<reference evidence="2 3" key="1">
    <citation type="submission" date="2018-05" db="EMBL/GenBank/DDBJ databases">
        <title>Draft genome sequence of Scytalidium lignicola DSM 105466, a ubiquitous saprotrophic fungus.</title>
        <authorList>
            <person name="Buettner E."/>
            <person name="Gebauer A.M."/>
            <person name="Hofrichter M."/>
            <person name="Liers C."/>
            <person name="Kellner H."/>
        </authorList>
    </citation>
    <scope>NUCLEOTIDE SEQUENCE [LARGE SCALE GENOMIC DNA]</scope>
    <source>
        <strain evidence="2 3">DSM 105466</strain>
    </source>
</reference>
<accession>A0A3E2GRQ0</accession>
<feature type="non-terminal residue" evidence="2">
    <location>
        <position position="1"/>
    </location>
</feature>
<keyword evidence="3" id="KW-1185">Reference proteome</keyword>
<name>A0A3E2GRQ0_SCYLI</name>
<feature type="non-terminal residue" evidence="2">
    <location>
        <position position="70"/>
    </location>
</feature>